<name>A6KIB4_RAT</name>
<gene>
    <name evidence="1" type="ORF">rCG_37489</name>
</gene>
<organism evidence="1 2">
    <name type="scientific">Rattus norvegicus</name>
    <name type="common">Rat</name>
    <dbReference type="NCBI Taxonomy" id="10116"/>
    <lineage>
        <taxon>Eukaryota</taxon>
        <taxon>Metazoa</taxon>
        <taxon>Chordata</taxon>
        <taxon>Craniata</taxon>
        <taxon>Vertebrata</taxon>
        <taxon>Euteleostomi</taxon>
        <taxon>Mammalia</taxon>
        <taxon>Eutheria</taxon>
        <taxon>Euarchontoglires</taxon>
        <taxon>Glires</taxon>
        <taxon>Rodentia</taxon>
        <taxon>Myomorpha</taxon>
        <taxon>Muroidea</taxon>
        <taxon>Muridae</taxon>
        <taxon>Murinae</taxon>
        <taxon>Rattus</taxon>
    </lineage>
</organism>
<reference evidence="1 2" key="1">
    <citation type="submission" date="2005-09" db="EMBL/GenBank/DDBJ databases">
        <authorList>
            <person name="Mural R.J."/>
            <person name="Li P.W."/>
            <person name="Adams M.D."/>
            <person name="Amanatides P.G."/>
            <person name="Baden-Tillson H."/>
            <person name="Barnstead M."/>
            <person name="Chin S.H."/>
            <person name="Dew I."/>
            <person name="Evans C.A."/>
            <person name="Ferriera S."/>
            <person name="Flanigan M."/>
            <person name="Fosler C."/>
            <person name="Glodek A."/>
            <person name="Gu Z."/>
            <person name="Holt R.A."/>
            <person name="Jennings D."/>
            <person name="Kraft C.L."/>
            <person name="Lu F."/>
            <person name="Nguyen T."/>
            <person name="Nusskern D.R."/>
            <person name="Pfannkoch C.M."/>
            <person name="Sitter C."/>
            <person name="Sutton G.G."/>
            <person name="Venter J.C."/>
            <person name="Wang Z."/>
            <person name="Woodage T."/>
            <person name="Zheng X.H."/>
            <person name="Zhong F."/>
        </authorList>
    </citation>
    <scope>NUCLEOTIDE SEQUENCE [LARGE SCALE GENOMIC DNA]</scope>
    <source>
        <strain>BN</strain>
        <strain evidence="2">Sprague-Dawley</strain>
    </source>
</reference>
<accession>A6KIB4</accession>
<protein>
    <submittedName>
        <fullName evidence="1">RCG37489</fullName>
    </submittedName>
</protein>
<dbReference type="EMBL" id="CH474050">
    <property type="protein sequence ID" value="EDL85841.1"/>
    <property type="molecule type" value="Genomic_DNA"/>
</dbReference>
<evidence type="ECO:0000313" key="1">
    <source>
        <dbReference type="EMBL" id="EDL85841.1"/>
    </source>
</evidence>
<evidence type="ECO:0000313" key="2">
    <source>
        <dbReference type="Proteomes" id="UP000234681"/>
    </source>
</evidence>
<dbReference type="AlphaFoldDB" id="A6KIB4"/>
<proteinExistence type="predicted"/>
<dbReference type="Proteomes" id="UP000234681">
    <property type="component" value="Chromosome 3"/>
</dbReference>
<sequence length="86" mass="10002">MLRWRACHTHLRTEVPQMPRTHANKVRCCVSVTPALHSQLGGGDRRLMPQLARRSQQVTREPVSNEGKYIKVIIKTLEMEIHLYNK</sequence>